<gene>
    <name evidence="1" type="ORF">RHSP_82659</name>
</gene>
<dbReference type="Proteomes" id="UP000012429">
    <property type="component" value="Unassembled WGS sequence"/>
</dbReference>
<protein>
    <submittedName>
        <fullName evidence="1">Uncharacterized protein</fullName>
    </submittedName>
</protein>
<dbReference type="STRING" id="363754.RHSP_82659"/>
<evidence type="ECO:0000313" key="1">
    <source>
        <dbReference type="EMBL" id="ENN85484.1"/>
    </source>
</evidence>
<accession>N6TYL7</accession>
<name>N6TYL7_9HYPH</name>
<keyword evidence="2" id="KW-1185">Reference proteome</keyword>
<reference evidence="1 2" key="1">
    <citation type="journal article" date="2012" name="BMC Genomics">
        <title>Genomic basis of broad host range and environmental adaptability of Rhizobium tropici CIAT 899 and Rhizobium sp. PRF 81 which are used in inoculants for common bean (Phaseolus vulgaris L.).</title>
        <authorList>
            <person name="Ormeno-Orrillo E."/>
            <person name="Menna P."/>
            <person name="Almeida L.G."/>
            <person name="Ollero F.J."/>
            <person name="Nicolas M.F."/>
            <person name="Pains Rodrigues E."/>
            <person name="Shigueyoshi Nakatani A."/>
            <person name="Silva Batista J.S."/>
            <person name="Oliveira Chueire L.M."/>
            <person name="Souza R.C."/>
            <person name="Ribeiro Vasconcelos A.T."/>
            <person name="Megias M."/>
            <person name="Hungria M."/>
            <person name="Martinez-Romero E."/>
        </authorList>
    </citation>
    <scope>NUCLEOTIDE SEQUENCE [LARGE SCALE GENOMIC DNA]</scope>
    <source>
        <strain evidence="1 2">PRF 81</strain>
    </source>
</reference>
<sequence length="134" mass="14312">MKRNIERFQIYDRESWPSDLPAHQDAGAICGREDAIEREPNKRYPPVDFGAGARQIAEFPNDLALHADDDVILQEALGKTACVAAALNVTTSKAKTPTSKAMVRTSASTKAAFAKAAEGAMDAGKPKRGGKAQA</sequence>
<dbReference type="PATRIC" id="fig|363754.4.peg.4736"/>
<proteinExistence type="predicted"/>
<dbReference type="AlphaFoldDB" id="N6TYL7"/>
<organism evidence="1 2">
    <name type="scientific">Rhizobium freirei PRF 81</name>
    <dbReference type="NCBI Taxonomy" id="363754"/>
    <lineage>
        <taxon>Bacteria</taxon>
        <taxon>Pseudomonadati</taxon>
        <taxon>Pseudomonadota</taxon>
        <taxon>Alphaproteobacteria</taxon>
        <taxon>Hyphomicrobiales</taxon>
        <taxon>Rhizobiaceae</taxon>
        <taxon>Rhizobium/Agrobacterium group</taxon>
        <taxon>Rhizobium</taxon>
    </lineage>
</organism>
<evidence type="ECO:0000313" key="2">
    <source>
        <dbReference type="Proteomes" id="UP000012429"/>
    </source>
</evidence>
<dbReference type="EMBL" id="AQHN01000083">
    <property type="protein sequence ID" value="ENN85484.1"/>
    <property type="molecule type" value="Genomic_DNA"/>
</dbReference>
<comment type="caution">
    <text evidence="1">The sequence shown here is derived from an EMBL/GenBank/DDBJ whole genome shotgun (WGS) entry which is preliminary data.</text>
</comment>